<feature type="region of interest" description="Disordered" evidence="1">
    <location>
        <begin position="36"/>
        <end position="59"/>
    </location>
</feature>
<comment type="caution">
    <text evidence="2">The sequence shown here is derived from an EMBL/GenBank/DDBJ whole genome shotgun (WGS) entry which is preliminary data.</text>
</comment>
<dbReference type="OrthoDB" id="10484139at2759"/>
<keyword evidence="3" id="KW-1185">Reference proteome</keyword>
<accession>A0A2V3IL46</accession>
<dbReference type="Proteomes" id="UP000247409">
    <property type="component" value="Unassembled WGS sequence"/>
</dbReference>
<reference evidence="2 3" key="1">
    <citation type="journal article" date="2018" name="Mol. Biol. Evol.">
        <title>Analysis of the draft genome of the red seaweed Gracilariopsis chorda provides insights into genome size evolution in Rhodophyta.</title>
        <authorList>
            <person name="Lee J."/>
            <person name="Yang E.C."/>
            <person name="Graf L."/>
            <person name="Yang J.H."/>
            <person name="Qiu H."/>
            <person name="Zel Zion U."/>
            <person name="Chan C.X."/>
            <person name="Stephens T.G."/>
            <person name="Weber A.P.M."/>
            <person name="Boo G.H."/>
            <person name="Boo S.M."/>
            <person name="Kim K.M."/>
            <person name="Shin Y."/>
            <person name="Jung M."/>
            <person name="Lee S.J."/>
            <person name="Yim H.S."/>
            <person name="Lee J.H."/>
            <person name="Bhattacharya D."/>
            <person name="Yoon H.S."/>
        </authorList>
    </citation>
    <scope>NUCLEOTIDE SEQUENCE [LARGE SCALE GENOMIC DNA]</scope>
    <source>
        <strain evidence="2 3">SKKU-2015</strain>
        <tissue evidence="2">Whole body</tissue>
    </source>
</reference>
<protein>
    <submittedName>
        <fullName evidence="2">Uncharacterized protein</fullName>
    </submittedName>
</protein>
<dbReference type="AlphaFoldDB" id="A0A2V3IL46"/>
<gene>
    <name evidence="2" type="ORF">BWQ96_07485</name>
</gene>
<name>A0A2V3IL46_9FLOR</name>
<proteinExistence type="predicted"/>
<organism evidence="2 3">
    <name type="scientific">Gracilariopsis chorda</name>
    <dbReference type="NCBI Taxonomy" id="448386"/>
    <lineage>
        <taxon>Eukaryota</taxon>
        <taxon>Rhodophyta</taxon>
        <taxon>Florideophyceae</taxon>
        <taxon>Rhodymeniophycidae</taxon>
        <taxon>Gracilariales</taxon>
        <taxon>Gracilariaceae</taxon>
        <taxon>Gracilariopsis</taxon>
    </lineage>
</organism>
<evidence type="ECO:0000313" key="2">
    <source>
        <dbReference type="EMBL" id="PXF42778.1"/>
    </source>
</evidence>
<evidence type="ECO:0000313" key="3">
    <source>
        <dbReference type="Proteomes" id="UP000247409"/>
    </source>
</evidence>
<sequence length="251" mass="27551">MAFAVSPFIQPVLSSPSHRCCSHFAPTAARVRFRACATSQPSPHPHPHPSVASDETDEDHPFLLPPSTLAKAVRGTMLEGCQLAQVYSSQLHGFSNVAFFDQQLPLGGVPSLLLGHTEDGNLFGGYTAFGFLARDDYREATSEKAMFVFSVQGDQLLIAEPTDLVLYDFYDYAVRFGAGLLCMPMNPAKHIMKPNAATSSCRMPDGTTSVFGEFAMAKVKRLEVLVARKYIDELEKPKQQSKSGFFSRFFG</sequence>
<evidence type="ECO:0000256" key="1">
    <source>
        <dbReference type="SAM" id="MobiDB-lite"/>
    </source>
</evidence>
<dbReference type="EMBL" id="NBIV01000150">
    <property type="protein sequence ID" value="PXF42778.1"/>
    <property type="molecule type" value="Genomic_DNA"/>
</dbReference>